<comment type="caution">
    <text evidence="1">The sequence shown here is derived from an EMBL/GenBank/DDBJ whole genome shotgun (WGS) entry which is preliminary data.</text>
</comment>
<dbReference type="GO" id="GO:0006355">
    <property type="term" value="P:regulation of DNA-templated transcription"/>
    <property type="evidence" value="ECO:0007669"/>
    <property type="project" value="InterPro"/>
</dbReference>
<dbReference type="InterPro" id="IPR013321">
    <property type="entry name" value="Arc_rbn_hlx_hlx"/>
</dbReference>
<dbReference type="CDD" id="cd22231">
    <property type="entry name" value="RHH_NikR_HicB-like"/>
    <property type="match status" value="1"/>
</dbReference>
<dbReference type="InterPro" id="IPR010985">
    <property type="entry name" value="Ribbon_hlx_hlx"/>
</dbReference>
<reference evidence="1 2" key="1">
    <citation type="submission" date="2015-09" db="EMBL/GenBank/DDBJ databases">
        <title>A metagenomics-based metabolic model of nitrate-dependent anaerobic oxidation of methane by Methanoperedens-like archaea.</title>
        <authorList>
            <person name="Arshad A."/>
            <person name="Speth D.R."/>
            <person name="De Graaf R.M."/>
            <person name="Op Den Camp H.J."/>
            <person name="Jetten M.S."/>
            <person name="Welte C.U."/>
        </authorList>
    </citation>
    <scope>NUCLEOTIDE SEQUENCE [LARGE SCALE GENOMIC DNA]</scope>
</reference>
<sequence>MTTNAVQIRMPAVLLKSIDELVKQGFYKNKSEAIIDAVRHFVGFGKPKSDIAIFIRDEMHGRQIKRDYSKKEFDAIWEKIRRGKDWKERFGTDADSVMEELRRSR</sequence>
<dbReference type="SUPFAM" id="SSF47598">
    <property type="entry name" value="Ribbon-helix-helix"/>
    <property type="match status" value="1"/>
</dbReference>
<proteinExistence type="predicted"/>
<gene>
    <name evidence="1" type="ORF">MPEBLZ_00477</name>
</gene>
<accession>A0A0P8ADK2</accession>
<dbReference type="EMBL" id="LKCM01000040">
    <property type="protein sequence ID" value="KPQ44939.1"/>
    <property type="molecule type" value="Genomic_DNA"/>
</dbReference>
<evidence type="ECO:0000313" key="1">
    <source>
        <dbReference type="EMBL" id="KPQ44939.1"/>
    </source>
</evidence>
<protein>
    <recommendedName>
        <fullName evidence="3">Ribbon-helix-helix protein CopG domain-containing protein</fullName>
    </recommendedName>
</protein>
<evidence type="ECO:0008006" key="3">
    <source>
        <dbReference type="Google" id="ProtNLM"/>
    </source>
</evidence>
<organism evidence="1 2">
    <name type="scientific">Candidatus Methanoperedens nitratireducens</name>
    <dbReference type="NCBI Taxonomy" id="1392998"/>
    <lineage>
        <taxon>Archaea</taxon>
        <taxon>Methanobacteriati</taxon>
        <taxon>Methanobacteriota</taxon>
        <taxon>Stenosarchaea group</taxon>
        <taxon>Methanomicrobia</taxon>
        <taxon>Methanosarcinales</taxon>
        <taxon>ANME-2 cluster</taxon>
        <taxon>Candidatus Methanoperedentaceae</taxon>
        <taxon>Candidatus Methanoperedens</taxon>
    </lineage>
</organism>
<dbReference type="Gene3D" id="1.10.1220.10">
    <property type="entry name" value="Met repressor-like"/>
    <property type="match status" value="1"/>
</dbReference>
<dbReference type="AlphaFoldDB" id="A0A0P8ADK2"/>
<dbReference type="Proteomes" id="UP000050360">
    <property type="component" value="Unassembled WGS sequence"/>
</dbReference>
<evidence type="ECO:0000313" key="2">
    <source>
        <dbReference type="Proteomes" id="UP000050360"/>
    </source>
</evidence>
<name>A0A0P8ADK2_9EURY</name>